<organism evidence="3 4">
    <name type="scientific">Cohnella abietis</name>
    <dbReference type="NCBI Taxonomy" id="2507935"/>
    <lineage>
        <taxon>Bacteria</taxon>
        <taxon>Bacillati</taxon>
        <taxon>Bacillota</taxon>
        <taxon>Bacilli</taxon>
        <taxon>Bacillales</taxon>
        <taxon>Paenibacillaceae</taxon>
        <taxon>Cohnella</taxon>
    </lineage>
</organism>
<reference evidence="3 4" key="1">
    <citation type="submission" date="2019-01" db="EMBL/GenBank/DDBJ databases">
        <title>Complete genome sequence of Cohnella hallensis HS21 isolated from Korean fir (Abies koreana) rhizospheric soil.</title>
        <authorList>
            <person name="Jiang L."/>
            <person name="Kang S.W."/>
            <person name="Kim S."/>
            <person name="Jung J."/>
            <person name="Kim C.Y."/>
            <person name="Kim D.H."/>
            <person name="Kim S.W."/>
            <person name="Lee J."/>
        </authorList>
    </citation>
    <scope>NUCLEOTIDE SEQUENCE [LARGE SCALE GENOMIC DNA]</scope>
    <source>
        <strain evidence="3 4">HS21</strain>
    </source>
</reference>
<proteinExistence type="predicted"/>
<dbReference type="InterPro" id="IPR012854">
    <property type="entry name" value="Cu_amine_oxidase-like_N"/>
</dbReference>
<evidence type="ECO:0000313" key="3">
    <source>
        <dbReference type="EMBL" id="BBI32115.1"/>
    </source>
</evidence>
<dbReference type="Pfam" id="PF07833">
    <property type="entry name" value="Cu_amine_oxidN1"/>
    <property type="match status" value="1"/>
</dbReference>
<feature type="domain" description="Copper amine oxidase-like N-terminal" evidence="2">
    <location>
        <begin position="64"/>
        <end position="138"/>
    </location>
</feature>
<evidence type="ECO:0000313" key="4">
    <source>
        <dbReference type="Proteomes" id="UP000289856"/>
    </source>
</evidence>
<name>A0A3T1D297_9BACL</name>
<feature type="signal peptide" evidence="1">
    <location>
        <begin position="1"/>
        <end position="24"/>
    </location>
</feature>
<dbReference type="RefSeq" id="WP_130606420.1">
    <property type="nucleotide sequence ID" value="NZ_AP019400.1"/>
</dbReference>
<protein>
    <recommendedName>
        <fullName evidence="2">Copper amine oxidase-like N-terminal domain-containing protein</fullName>
    </recommendedName>
</protein>
<dbReference type="Proteomes" id="UP000289856">
    <property type="component" value="Chromosome"/>
</dbReference>
<evidence type="ECO:0000256" key="1">
    <source>
        <dbReference type="SAM" id="SignalP"/>
    </source>
</evidence>
<evidence type="ECO:0000259" key="2">
    <source>
        <dbReference type="Pfam" id="PF07833"/>
    </source>
</evidence>
<keyword evidence="1" id="KW-0732">Signal</keyword>
<dbReference type="AlphaFoldDB" id="A0A3T1D297"/>
<sequence>MKKFFITISIFLLFLFTVNNVTFASNPKGDTLLDRAMNAYNPELKNTHLRVVQDKKVKEFKYKEQFIPVRDLFGPYVDSIKWDNKTKIAVVSNNSSELVLNFSGKNIVAKENQVVLPTEWIRVNKGRIEINAFVVAYLFDKYSDSYGDNERDQWEEELAFLDIKESEGIPGVRDGYLHVYILKEPLV</sequence>
<accession>A0A3T1D297</accession>
<keyword evidence="4" id="KW-1185">Reference proteome</keyword>
<dbReference type="EMBL" id="AP019400">
    <property type="protein sequence ID" value="BBI32115.1"/>
    <property type="molecule type" value="Genomic_DNA"/>
</dbReference>
<feature type="chain" id="PRO_5019443139" description="Copper amine oxidase-like N-terminal domain-containing protein" evidence="1">
    <location>
        <begin position="25"/>
        <end position="187"/>
    </location>
</feature>
<dbReference type="OrthoDB" id="2678523at2"/>
<gene>
    <name evidence="3" type="ORF">KCTCHS21_15140</name>
</gene>
<dbReference type="KEGG" id="cohn:KCTCHS21_15140"/>